<dbReference type="Proteomes" id="UP000829817">
    <property type="component" value="Chromosome"/>
</dbReference>
<accession>A0ABY4DRD8</accession>
<dbReference type="EMBL" id="CP091508">
    <property type="protein sequence ID" value="UOO81605.1"/>
    <property type="molecule type" value="Genomic_DNA"/>
</dbReference>
<dbReference type="RefSeq" id="WP_244784877.1">
    <property type="nucleotide sequence ID" value="NZ_CP091508.1"/>
</dbReference>
<evidence type="ECO:0000313" key="1">
    <source>
        <dbReference type="EMBL" id="UOO81605.1"/>
    </source>
</evidence>
<sequence>MKTNNSTPKTINTVAGYTCLGSLLDNLFKLAEPQIKQLGKRDTEALADLMRGASSHLSDIQTSMGAVMAAMPKDDLELQGVEIYHGLTQTLLLGESQDILSRLADDLADLAFTADQRA</sequence>
<proteinExistence type="predicted"/>
<name>A0ABY4DRD8_9NEIS</name>
<gene>
    <name evidence="1" type="ORF">LVJ83_11870</name>
</gene>
<keyword evidence="2" id="KW-1185">Reference proteome</keyword>
<organism evidence="1 2">
    <name type="scientific">Uruburuella testudinis</name>
    <dbReference type="NCBI Taxonomy" id="1282863"/>
    <lineage>
        <taxon>Bacteria</taxon>
        <taxon>Pseudomonadati</taxon>
        <taxon>Pseudomonadota</taxon>
        <taxon>Betaproteobacteria</taxon>
        <taxon>Neisseriales</taxon>
        <taxon>Neisseriaceae</taxon>
        <taxon>Uruburuella</taxon>
    </lineage>
</organism>
<evidence type="ECO:0000313" key="2">
    <source>
        <dbReference type="Proteomes" id="UP000829817"/>
    </source>
</evidence>
<protein>
    <submittedName>
        <fullName evidence="1">Uncharacterized protein</fullName>
    </submittedName>
</protein>
<reference evidence="1 2" key="1">
    <citation type="journal article" date="2022" name="Res Sq">
        <title>Evolution of multicellular longitudinally dividing oral cavity symbionts (Neisseriaceae).</title>
        <authorList>
            <person name="Nyongesa S."/>
            <person name="Weber P."/>
            <person name="Bernet E."/>
            <person name="Pullido F."/>
            <person name="Nieckarz M."/>
            <person name="Delaby M."/>
            <person name="Nieves C."/>
            <person name="Viehboeck T."/>
            <person name="Krause N."/>
            <person name="Rivera-Millot A."/>
            <person name="Nakamura A."/>
            <person name="Vischer N."/>
            <person name="VanNieuwenhze M."/>
            <person name="Brun Y."/>
            <person name="Cava F."/>
            <person name="Bulgheresi S."/>
            <person name="Veyrier F."/>
        </authorList>
    </citation>
    <scope>NUCLEOTIDE SEQUENCE [LARGE SCALE GENOMIC DNA]</scope>
    <source>
        <strain evidence="1 2">CCUG 63373m</strain>
    </source>
</reference>